<proteinExistence type="predicted"/>
<organism evidence="1 2">
    <name type="scientific">Phytoactinopolyspora halotolerans</name>
    <dbReference type="NCBI Taxonomy" id="1981512"/>
    <lineage>
        <taxon>Bacteria</taxon>
        <taxon>Bacillati</taxon>
        <taxon>Actinomycetota</taxon>
        <taxon>Actinomycetes</taxon>
        <taxon>Jiangellales</taxon>
        <taxon>Jiangellaceae</taxon>
        <taxon>Phytoactinopolyspora</taxon>
    </lineage>
</organism>
<dbReference type="EMBL" id="JAAGOA010000003">
    <property type="protein sequence ID" value="NED99796.1"/>
    <property type="molecule type" value="Genomic_DNA"/>
</dbReference>
<sequence>MNDDDETREILEKVAAGELDPSAAAQLLEERASGQVAPYQAEPVEGRALPSMPEINRLLVRATSRRVRVIGDPSVSTVAIEGPHTIRRDGTTLMVTGETEFVPTDNAFTLLAGGRWREMADRVQAGFGQNLELRVRIRPDLPLGVEVIAGSLEVDGARAVDHVRMTAGSLRLRGAEAPIDLLMQAGSAQVDMVQTHGQSRLRCESGALQLTLGDGTDARVRSDVQLGRLSVVPEPKDRHRDVVVGLGAAEIDLEVVMGAVTLKTPDRGDMR</sequence>
<evidence type="ECO:0008006" key="3">
    <source>
        <dbReference type="Google" id="ProtNLM"/>
    </source>
</evidence>
<reference evidence="1 2" key="1">
    <citation type="submission" date="2020-02" db="EMBL/GenBank/DDBJ databases">
        <authorList>
            <person name="Li X.-J."/>
            <person name="Han X.-M."/>
        </authorList>
    </citation>
    <scope>NUCLEOTIDE SEQUENCE [LARGE SCALE GENOMIC DNA]</scope>
    <source>
        <strain evidence="1 2">CCTCC AB 2017055</strain>
    </source>
</reference>
<keyword evidence="2" id="KW-1185">Reference proteome</keyword>
<evidence type="ECO:0000313" key="2">
    <source>
        <dbReference type="Proteomes" id="UP000475214"/>
    </source>
</evidence>
<dbReference type="RefSeq" id="WP_163734292.1">
    <property type="nucleotide sequence ID" value="NZ_JAAGOA010000003.1"/>
</dbReference>
<comment type="caution">
    <text evidence="1">The sequence shown here is derived from an EMBL/GenBank/DDBJ whole genome shotgun (WGS) entry which is preliminary data.</text>
</comment>
<evidence type="ECO:0000313" key="1">
    <source>
        <dbReference type="EMBL" id="NED99796.1"/>
    </source>
</evidence>
<protein>
    <recommendedName>
        <fullName evidence="3">Adhesin domain-containing protein</fullName>
    </recommendedName>
</protein>
<name>A0A6L9S421_9ACTN</name>
<accession>A0A6L9S421</accession>
<gene>
    <name evidence="1" type="ORF">G1H10_06415</name>
</gene>
<dbReference type="AlphaFoldDB" id="A0A6L9S421"/>
<dbReference type="Proteomes" id="UP000475214">
    <property type="component" value="Unassembled WGS sequence"/>
</dbReference>